<evidence type="ECO:0000256" key="1">
    <source>
        <dbReference type="SAM" id="MobiDB-lite"/>
    </source>
</evidence>
<name>A0A510JEB8_9FUSO</name>
<dbReference type="PROSITE" id="PS51257">
    <property type="entry name" value="PROKAR_LIPOPROTEIN"/>
    <property type="match status" value="1"/>
</dbReference>
<dbReference type="EMBL" id="AP019823">
    <property type="protein sequence ID" value="BBM37630.1"/>
    <property type="molecule type" value="Genomic_DNA"/>
</dbReference>
<sequence>MKKIFLLITIIAIGLLSCGKNETASTETSVSQSGAQNTAQQSQENNGDKSADTTDFPDESNEEYPGGMVKGMDQEFATDGSLHEEQFLNKTFGYTDTSDSFKIQKDSNGYFLTKYLDESAEAGKEMPVKEQTIRLKLVKDVFLVEEDNNDDGILAYAYDTNLKKMVFINPYNKFRIMLVAD</sequence>
<dbReference type="OrthoDB" id="81320at2"/>
<dbReference type="AlphaFoldDB" id="A0A510JEB8"/>
<evidence type="ECO:0000313" key="2">
    <source>
        <dbReference type="EMBL" id="BBM37630.1"/>
    </source>
</evidence>
<feature type="region of interest" description="Disordered" evidence="1">
    <location>
        <begin position="27"/>
        <end position="73"/>
    </location>
</feature>
<dbReference type="KEGG" id="lhf:JCM16775_0315"/>
<reference evidence="2 3" key="1">
    <citation type="submission" date="2019-07" db="EMBL/GenBank/DDBJ databases">
        <title>Complete Genome Sequence of Leptotrichia hofstadii Strain JCM16775.</title>
        <authorList>
            <person name="Watanabe S."/>
            <person name="Cui L."/>
        </authorList>
    </citation>
    <scope>NUCLEOTIDE SEQUENCE [LARGE SCALE GENOMIC DNA]</scope>
    <source>
        <strain evidence="2 3">JCM16775</strain>
    </source>
</reference>
<protein>
    <recommendedName>
        <fullName evidence="4">Lipoprotein</fullName>
    </recommendedName>
</protein>
<dbReference type="Proteomes" id="UP000321892">
    <property type="component" value="Chromosome"/>
</dbReference>
<feature type="compositionally biased region" description="Polar residues" evidence="1">
    <location>
        <begin position="27"/>
        <end position="45"/>
    </location>
</feature>
<dbReference type="RefSeq" id="WP_026745243.1">
    <property type="nucleotide sequence ID" value="NZ_AP019823.1"/>
</dbReference>
<keyword evidence="3" id="KW-1185">Reference proteome</keyword>
<accession>A0A510JEB8</accession>
<gene>
    <name evidence="2" type="ORF">JCM16775_0315</name>
</gene>
<organism evidence="2 3">
    <name type="scientific">Leptotrichia hofstadii</name>
    <dbReference type="NCBI Taxonomy" id="157688"/>
    <lineage>
        <taxon>Bacteria</taxon>
        <taxon>Fusobacteriati</taxon>
        <taxon>Fusobacteriota</taxon>
        <taxon>Fusobacteriia</taxon>
        <taxon>Fusobacteriales</taxon>
        <taxon>Leptotrichiaceae</taxon>
        <taxon>Leptotrichia</taxon>
    </lineage>
</organism>
<evidence type="ECO:0000313" key="3">
    <source>
        <dbReference type="Proteomes" id="UP000321892"/>
    </source>
</evidence>
<evidence type="ECO:0008006" key="4">
    <source>
        <dbReference type="Google" id="ProtNLM"/>
    </source>
</evidence>
<proteinExistence type="predicted"/>